<proteinExistence type="predicted"/>
<gene>
    <name evidence="3" type="ORF">UFOPK3775_00370</name>
</gene>
<dbReference type="AlphaFoldDB" id="A0A6J5YTB4"/>
<keyword evidence="2" id="KW-0812">Transmembrane</keyword>
<accession>A0A6J5YTB4</accession>
<dbReference type="Pfam" id="PF11241">
    <property type="entry name" value="DUF3043"/>
    <property type="match status" value="1"/>
</dbReference>
<keyword evidence="2" id="KW-1133">Transmembrane helix</keyword>
<keyword evidence="2" id="KW-0472">Membrane</keyword>
<feature type="compositionally biased region" description="Basic and acidic residues" evidence="1">
    <location>
        <begin position="1"/>
        <end position="20"/>
    </location>
</feature>
<sequence length="183" mass="20801">MSEDKKGRPTPKRKDAERVQPRLAPIVTKEEKKRSREQAKVARIAAREAFMRGDENALPARDRGPARRFTRDFVDARRSVGEFFLPIIFFVLILTISSGTTELDKNGKVIVPFTQVLSIYVMWGVLALAILDGLMLRRKLKKALAIKFPETSIKGLAMYAWLRSTQMRRMRTPKPSVKAGTTL</sequence>
<name>A0A6J5YTB4_9ZZZZ</name>
<evidence type="ECO:0000256" key="2">
    <source>
        <dbReference type="SAM" id="Phobius"/>
    </source>
</evidence>
<feature type="compositionally biased region" description="Basic and acidic residues" evidence="1">
    <location>
        <begin position="28"/>
        <end position="38"/>
    </location>
</feature>
<feature type="transmembrane region" description="Helical" evidence="2">
    <location>
        <begin position="80"/>
        <end position="97"/>
    </location>
</feature>
<feature type="region of interest" description="Disordered" evidence="1">
    <location>
        <begin position="1"/>
        <end position="38"/>
    </location>
</feature>
<feature type="transmembrane region" description="Helical" evidence="2">
    <location>
        <begin position="109"/>
        <end position="131"/>
    </location>
</feature>
<evidence type="ECO:0000313" key="3">
    <source>
        <dbReference type="EMBL" id="CAB4333531.1"/>
    </source>
</evidence>
<evidence type="ECO:0000256" key="1">
    <source>
        <dbReference type="SAM" id="MobiDB-lite"/>
    </source>
</evidence>
<dbReference type="EMBL" id="CAESAK010000033">
    <property type="protein sequence ID" value="CAB4333531.1"/>
    <property type="molecule type" value="Genomic_DNA"/>
</dbReference>
<reference evidence="3" key="1">
    <citation type="submission" date="2020-05" db="EMBL/GenBank/DDBJ databases">
        <authorList>
            <person name="Chiriac C."/>
            <person name="Salcher M."/>
            <person name="Ghai R."/>
            <person name="Kavagutti S V."/>
        </authorList>
    </citation>
    <scope>NUCLEOTIDE SEQUENCE</scope>
</reference>
<organism evidence="3">
    <name type="scientific">freshwater metagenome</name>
    <dbReference type="NCBI Taxonomy" id="449393"/>
    <lineage>
        <taxon>unclassified sequences</taxon>
        <taxon>metagenomes</taxon>
        <taxon>ecological metagenomes</taxon>
    </lineage>
</organism>
<protein>
    <submittedName>
        <fullName evidence="3">Unannotated protein</fullName>
    </submittedName>
</protein>
<dbReference type="InterPro" id="IPR021403">
    <property type="entry name" value="DUF3043"/>
</dbReference>